<dbReference type="Proteomes" id="UP000076532">
    <property type="component" value="Unassembled WGS sequence"/>
</dbReference>
<evidence type="ECO:0000313" key="3">
    <source>
        <dbReference type="Proteomes" id="UP000076532"/>
    </source>
</evidence>
<sequence length="116" mass="12455">PRLGLDYAPGLFPTKCTDCSLLVTASLKHPVHPLLLSVPRLRSPTPALVQRSERSSSARPTPSSMLALPSTAVRSPALVQHLVFRTLAQHARLFVSTHTRALVQHAVSAHSSPALV</sequence>
<reference evidence="2 3" key="1">
    <citation type="journal article" date="2016" name="Mol. Biol. Evol.">
        <title>Comparative Genomics of Early-Diverging Mushroom-Forming Fungi Provides Insights into the Origins of Lignocellulose Decay Capabilities.</title>
        <authorList>
            <person name="Nagy L.G."/>
            <person name="Riley R."/>
            <person name="Tritt A."/>
            <person name="Adam C."/>
            <person name="Daum C."/>
            <person name="Floudas D."/>
            <person name="Sun H."/>
            <person name="Yadav J.S."/>
            <person name="Pangilinan J."/>
            <person name="Larsson K.H."/>
            <person name="Matsuura K."/>
            <person name="Barry K."/>
            <person name="Labutti K."/>
            <person name="Kuo R."/>
            <person name="Ohm R.A."/>
            <person name="Bhattacharya S.S."/>
            <person name="Shirouzu T."/>
            <person name="Yoshinaga Y."/>
            <person name="Martin F.M."/>
            <person name="Grigoriev I.V."/>
            <person name="Hibbett D.S."/>
        </authorList>
    </citation>
    <scope>NUCLEOTIDE SEQUENCE [LARGE SCALE GENOMIC DNA]</scope>
    <source>
        <strain evidence="2 3">CBS 109695</strain>
    </source>
</reference>
<feature type="non-terminal residue" evidence="2">
    <location>
        <position position="1"/>
    </location>
</feature>
<protein>
    <submittedName>
        <fullName evidence="2">Uncharacterized protein</fullName>
    </submittedName>
</protein>
<dbReference type="AlphaFoldDB" id="A0A165ZBN5"/>
<feature type="region of interest" description="Disordered" evidence="1">
    <location>
        <begin position="45"/>
        <end position="68"/>
    </location>
</feature>
<name>A0A165ZBN5_9AGAM</name>
<organism evidence="2 3">
    <name type="scientific">Athelia psychrophila</name>
    <dbReference type="NCBI Taxonomy" id="1759441"/>
    <lineage>
        <taxon>Eukaryota</taxon>
        <taxon>Fungi</taxon>
        <taxon>Dikarya</taxon>
        <taxon>Basidiomycota</taxon>
        <taxon>Agaricomycotina</taxon>
        <taxon>Agaricomycetes</taxon>
        <taxon>Agaricomycetidae</taxon>
        <taxon>Atheliales</taxon>
        <taxon>Atheliaceae</taxon>
        <taxon>Athelia</taxon>
    </lineage>
</organism>
<gene>
    <name evidence="2" type="ORF">FIBSPDRAFT_872626</name>
</gene>
<proteinExistence type="predicted"/>
<dbReference type="EMBL" id="KV417680">
    <property type="protein sequence ID" value="KZP10421.1"/>
    <property type="molecule type" value="Genomic_DNA"/>
</dbReference>
<accession>A0A165ZBN5</accession>
<keyword evidence="3" id="KW-1185">Reference proteome</keyword>
<evidence type="ECO:0000313" key="2">
    <source>
        <dbReference type="EMBL" id="KZP10421.1"/>
    </source>
</evidence>
<evidence type="ECO:0000256" key="1">
    <source>
        <dbReference type="SAM" id="MobiDB-lite"/>
    </source>
</evidence>